<dbReference type="Proteomes" id="UP000198781">
    <property type="component" value="Unassembled WGS sequence"/>
</dbReference>
<dbReference type="Pfam" id="PF00702">
    <property type="entry name" value="Hydrolase"/>
    <property type="match status" value="1"/>
</dbReference>
<evidence type="ECO:0000256" key="3">
    <source>
        <dbReference type="ARBA" id="ARBA00022842"/>
    </source>
</evidence>
<gene>
    <name evidence="4" type="ORF">SAMN05192589_101440</name>
</gene>
<dbReference type="AlphaFoldDB" id="A0A1G6JME7"/>
<dbReference type="PRINTS" id="PR00413">
    <property type="entry name" value="HADHALOGNASE"/>
</dbReference>
<dbReference type="SFLD" id="SFLDG01129">
    <property type="entry name" value="C1.5:_HAD__Beta-PGM__Phosphata"/>
    <property type="match status" value="1"/>
</dbReference>
<dbReference type="PANTHER" id="PTHR46470:SF4">
    <property type="entry name" value="5-AMINO-6-(5-PHOSPHO-D-RIBITYLAMINO)URACIL PHOSPHATASE YIGB"/>
    <property type="match status" value="1"/>
</dbReference>
<evidence type="ECO:0000313" key="4">
    <source>
        <dbReference type="EMBL" id="SDC19910.1"/>
    </source>
</evidence>
<accession>A0A1G6JME7</accession>
<proteinExistence type="predicted"/>
<keyword evidence="2 4" id="KW-0378">Hydrolase</keyword>
<dbReference type="InterPro" id="IPR006439">
    <property type="entry name" value="HAD-SF_hydro_IA"/>
</dbReference>
<evidence type="ECO:0000313" key="5">
    <source>
        <dbReference type="Proteomes" id="UP000198781"/>
    </source>
</evidence>
<dbReference type="GO" id="GO:0009231">
    <property type="term" value="P:riboflavin biosynthetic process"/>
    <property type="evidence" value="ECO:0007669"/>
    <property type="project" value="TreeGrafter"/>
</dbReference>
<dbReference type="Gene3D" id="3.40.50.1000">
    <property type="entry name" value="HAD superfamily/HAD-like"/>
    <property type="match status" value="1"/>
</dbReference>
<dbReference type="GO" id="GO:0016787">
    <property type="term" value="F:hydrolase activity"/>
    <property type="evidence" value="ECO:0007669"/>
    <property type="project" value="UniProtKB-KW"/>
</dbReference>
<keyword evidence="3" id="KW-0460">Magnesium</keyword>
<dbReference type="STRING" id="187868.SAMN05192589_101440"/>
<dbReference type="RefSeq" id="WP_092739814.1">
    <property type="nucleotide sequence ID" value="NZ_FMZC01000001.1"/>
</dbReference>
<evidence type="ECO:0000256" key="2">
    <source>
        <dbReference type="ARBA" id="ARBA00022801"/>
    </source>
</evidence>
<dbReference type="NCBIfam" id="TIGR01509">
    <property type="entry name" value="HAD-SF-IA-v3"/>
    <property type="match status" value="1"/>
</dbReference>
<dbReference type="Gene3D" id="1.20.120.1600">
    <property type="match status" value="1"/>
</dbReference>
<reference evidence="4 5" key="1">
    <citation type="submission" date="2016-10" db="EMBL/GenBank/DDBJ databases">
        <authorList>
            <person name="de Groot N.N."/>
        </authorList>
    </citation>
    <scope>NUCLEOTIDE SEQUENCE [LARGE SCALE GENOMIC DNA]</scope>
    <source>
        <strain evidence="4 5">DSM 16619</strain>
    </source>
</reference>
<dbReference type="NCBIfam" id="TIGR01549">
    <property type="entry name" value="HAD-SF-IA-v1"/>
    <property type="match status" value="1"/>
</dbReference>
<name>A0A1G6JME7_9BURK</name>
<dbReference type="InterPro" id="IPR051400">
    <property type="entry name" value="HAD-like_hydrolase"/>
</dbReference>
<dbReference type="InterPro" id="IPR023214">
    <property type="entry name" value="HAD_sf"/>
</dbReference>
<dbReference type="PANTHER" id="PTHR46470">
    <property type="entry name" value="N-ACYLNEURAMINATE-9-PHOSPHATASE"/>
    <property type="match status" value="1"/>
</dbReference>
<dbReference type="OrthoDB" id="367448at2"/>
<protein>
    <submittedName>
        <fullName evidence="4">Putative hydrolase of the HAD superfamily</fullName>
    </submittedName>
</protein>
<comment type="cofactor">
    <cofactor evidence="1">
        <name>Mg(2+)</name>
        <dbReference type="ChEBI" id="CHEBI:18420"/>
    </cofactor>
</comment>
<sequence length="230" mass="24868">MLDTQRIRAVTLDLDDTLWPIWPTIARAQAVLCAWLQDRAPATAALVSDPEASAVLRSEIVQAHPELSHDLSALRRESIRAALRKSGDDTALTDGAFDVFFAERQRVELYDDAIAALEFLALRYPLAALSNGNADLDLIGIGPYFQARISAREFGIAKPDPRIFHAAAEALGVPSGSVLHVGDDATLDAHGALGAGMQAVWINRSDTPWPHEGEPQATVTDLTQLCRLLA</sequence>
<dbReference type="SFLD" id="SFLDS00003">
    <property type="entry name" value="Haloacid_Dehalogenase"/>
    <property type="match status" value="1"/>
</dbReference>
<keyword evidence="5" id="KW-1185">Reference proteome</keyword>
<organism evidence="4 5">
    <name type="scientific">Paracidovorax valerianellae</name>
    <dbReference type="NCBI Taxonomy" id="187868"/>
    <lineage>
        <taxon>Bacteria</taxon>
        <taxon>Pseudomonadati</taxon>
        <taxon>Pseudomonadota</taxon>
        <taxon>Betaproteobacteria</taxon>
        <taxon>Burkholderiales</taxon>
        <taxon>Comamonadaceae</taxon>
        <taxon>Paracidovorax</taxon>
    </lineage>
</organism>
<dbReference type="InterPro" id="IPR036412">
    <property type="entry name" value="HAD-like_sf"/>
</dbReference>
<dbReference type="SUPFAM" id="SSF56784">
    <property type="entry name" value="HAD-like"/>
    <property type="match status" value="1"/>
</dbReference>
<evidence type="ECO:0000256" key="1">
    <source>
        <dbReference type="ARBA" id="ARBA00001946"/>
    </source>
</evidence>
<dbReference type="EMBL" id="FMZC01000001">
    <property type="protein sequence ID" value="SDC19910.1"/>
    <property type="molecule type" value="Genomic_DNA"/>
</dbReference>